<protein>
    <submittedName>
        <fullName evidence="1">Uncharacterized protein</fullName>
    </submittedName>
</protein>
<dbReference type="Proteomes" id="UP000694406">
    <property type="component" value="Unplaced"/>
</dbReference>
<organism evidence="1 2">
    <name type="scientific">Laticauda laticaudata</name>
    <name type="common">Blue-ringed sea krait</name>
    <name type="synonym">Blue-lipped sea krait</name>
    <dbReference type="NCBI Taxonomy" id="8630"/>
    <lineage>
        <taxon>Eukaryota</taxon>
        <taxon>Metazoa</taxon>
        <taxon>Chordata</taxon>
        <taxon>Craniata</taxon>
        <taxon>Vertebrata</taxon>
        <taxon>Euteleostomi</taxon>
        <taxon>Lepidosauria</taxon>
        <taxon>Squamata</taxon>
        <taxon>Bifurcata</taxon>
        <taxon>Unidentata</taxon>
        <taxon>Episquamata</taxon>
        <taxon>Toxicofera</taxon>
        <taxon>Serpentes</taxon>
        <taxon>Colubroidea</taxon>
        <taxon>Elapidae</taxon>
        <taxon>Laticaudinae</taxon>
        <taxon>Laticauda</taxon>
    </lineage>
</organism>
<keyword evidence="2" id="KW-1185">Reference proteome</keyword>
<sequence length="53" mass="5902">VMDATRDAGLKQAAPARMEKPAADFAYVGIDAILEQMRRKAMKQGFEFNIMVV</sequence>
<reference evidence="1" key="1">
    <citation type="submission" date="2025-08" db="UniProtKB">
        <authorList>
            <consortium name="Ensembl"/>
        </authorList>
    </citation>
    <scope>IDENTIFICATION</scope>
</reference>
<accession>A0A8C5RR63</accession>
<reference evidence="1" key="2">
    <citation type="submission" date="2025-09" db="UniProtKB">
        <authorList>
            <consortium name="Ensembl"/>
        </authorList>
    </citation>
    <scope>IDENTIFICATION</scope>
</reference>
<dbReference type="AlphaFoldDB" id="A0A8C5RR63"/>
<name>A0A8C5RR63_LATLA</name>
<dbReference type="Ensembl" id="ENSLLTT00000006543.1">
    <property type="protein sequence ID" value="ENSLLTP00000006295.1"/>
    <property type="gene ID" value="ENSLLTG00000004835.1"/>
</dbReference>
<dbReference type="GeneTree" id="ENSGT00940000157195"/>
<evidence type="ECO:0000313" key="1">
    <source>
        <dbReference type="Ensembl" id="ENSLLTP00000006295.1"/>
    </source>
</evidence>
<proteinExistence type="predicted"/>
<evidence type="ECO:0000313" key="2">
    <source>
        <dbReference type="Proteomes" id="UP000694406"/>
    </source>
</evidence>